<organism evidence="1">
    <name type="scientific">Escherichia coli</name>
    <dbReference type="NCBI Taxonomy" id="562"/>
    <lineage>
        <taxon>Bacteria</taxon>
        <taxon>Pseudomonadati</taxon>
        <taxon>Pseudomonadota</taxon>
        <taxon>Gammaproteobacteria</taxon>
        <taxon>Enterobacterales</taxon>
        <taxon>Enterobacteriaceae</taxon>
        <taxon>Escherichia</taxon>
    </lineage>
</organism>
<sequence>MSGILNAPALNPLRRVFVFIFNAFEVLDGAGIESKILK</sequence>
<accession>A0A173QS88</accession>
<name>A0A173QS88_ECOLX</name>
<proteinExistence type="predicted"/>
<evidence type="ECO:0000313" key="1">
    <source>
        <dbReference type="EMBL" id="CRX77016.1"/>
    </source>
</evidence>
<reference evidence="1" key="1">
    <citation type="journal article" date="2016" name="Int. J. Antimicrob. Agents">
        <title>Circulation of clonal populations of fluoroquinolone-resistant CTX-M-15-producing Escherichia coli ST410 in humans and animals in Germany.</title>
        <authorList>
            <person name="Falgenhauer L."/>
            <person name="Imirzalioglu C."/>
            <person name="Ghosh H."/>
            <person name="Gwozdzinski K."/>
            <person name="Schmiedel J."/>
            <person name="Gentil K."/>
            <person name="Bauerfeind R."/>
            <person name="Kampfer P."/>
            <person name="Seifert H."/>
            <person name="Brenner Michael G."/>
            <person name="Schwarz S."/>
            <person name="Pfeifer Y."/>
            <person name="Werner G."/>
            <person name="Pietsch M."/>
            <person name="Roesler U."/>
            <person name="Guerra B."/>
            <person name="Fischer J."/>
            <person name="Sharp H."/>
            <person name="Kasbohrer A."/>
            <person name="Goesmann A."/>
            <person name="Hille K."/>
            <person name="Kreienbrock L."/>
            <person name="Chakraborty T."/>
        </authorList>
    </citation>
    <scope>NUCLEOTIDE SEQUENCE</scope>
    <source>
        <strain evidence="1">RS254</strain>
    </source>
</reference>
<dbReference type="AlphaFoldDB" id="A0A173QS88"/>
<protein>
    <submittedName>
        <fullName evidence="1">Uncharacterized protein</fullName>
    </submittedName>
</protein>
<dbReference type="EMBL" id="LN868275">
    <property type="protein sequence ID" value="CRX77016.1"/>
    <property type="molecule type" value="Genomic_DNA"/>
</dbReference>